<dbReference type="InterPro" id="IPR050984">
    <property type="entry name" value="Gfo/Idh/MocA_domain"/>
</dbReference>
<dbReference type="Proteomes" id="UP000320717">
    <property type="component" value="Chromosome"/>
</dbReference>
<keyword evidence="7" id="KW-1185">Reference proteome</keyword>
<evidence type="ECO:0000256" key="2">
    <source>
        <dbReference type="ARBA" id="ARBA00023002"/>
    </source>
</evidence>
<evidence type="ECO:0000313" key="6">
    <source>
        <dbReference type="EMBL" id="QDY66811.1"/>
    </source>
</evidence>
<keyword evidence="3" id="KW-0520">NAD</keyword>
<protein>
    <submittedName>
        <fullName evidence="6">Gfo/Idh/MocA family oxidoreductase</fullName>
    </submittedName>
</protein>
<dbReference type="EMBL" id="CP042260">
    <property type="protein sequence ID" value="QDY66811.1"/>
    <property type="molecule type" value="Genomic_DNA"/>
</dbReference>
<name>A0ABX5YAS7_9MICC</name>
<proteinExistence type="inferred from homology"/>
<dbReference type="Pfam" id="PF22725">
    <property type="entry name" value="GFO_IDH_MocA_C3"/>
    <property type="match status" value="1"/>
</dbReference>
<dbReference type="Gene3D" id="3.30.360.10">
    <property type="entry name" value="Dihydrodipicolinate Reductase, domain 2"/>
    <property type="match status" value="1"/>
</dbReference>
<comment type="similarity">
    <text evidence="1">Belongs to the Gfo/Idh/MocA family.</text>
</comment>
<keyword evidence="2" id="KW-0560">Oxidoreductase</keyword>
<accession>A0ABX5YAS7</accession>
<evidence type="ECO:0000259" key="4">
    <source>
        <dbReference type="Pfam" id="PF01408"/>
    </source>
</evidence>
<dbReference type="PANTHER" id="PTHR22604:SF105">
    <property type="entry name" value="TRANS-1,2-DIHYDROBENZENE-1,2-DIOL DEHYDROGENASE"/>
    <property type="match status" value="1"/>
</dbReference>
<dbReference type="PANTHER" id="PTHR22604">
    <property type="entry name" value="OXIDOREDUCTASES"/>
    <property type="match status" value="1"/>
</dbReference>
<dbReference type="SUPFAM" id="SSF55347">
    <property type="entry name" value="Glyceraldehyde-3-phosphate dehydrogenase-like, C-terminal domain"/>
    <property type="match status" value="1"/>
</dbReference>
<evidence type="ECO:0000313" key="7">
    <source>
        <dbReference type="Proteomes" id="UP000320717"/>
    </source>
</evidence>
<gene>
    <name evidence="6" type="ORF">FQA45_11020</name>
</gene>
<dbReference type="Pfam" id="PF01408">
    <property type="entry name" value="GFO_IDH_MocA"/>
    <property type="match status" value="1"/>
</dbReference>
<dbReference type="Gene3D" id="3.40.50.720">
    <property type="entry name" value="NAD(P)-binding Rossmann-like Domain"/>
    <property type="match status" value="1"/>
</dbReference>
<evidence type="ECO:0000256" key="1">
    <source>
        <dbReference type="ARBA" id="ARBA00010928"/>
    </source>
</evidence>
<dbReference type="InterPro" id="IPR000683">
    <property type="entry name" value="Gfo/Idh/MocA-like_OxRdtase_N"/>
</dbReference>
<dbReference type="InterPro" id="IPR036291">
    <property type="entry name" value="NAD(P)-bd_dom_sf"/>
</dbReference>
<evidence type="ECO:0000259" key="5">
    <source>
        <dbReference type="Pfam" id="PF22725"/>
    </source>
</evidence>
<sequence>MPVAQNPANGEPVSLALPQPALPHPSLAPAVNWGILGPGWIASQFASSLTTLTRSRIAAVGSRRQERSAQFAQRHGDSKTRAYDSYDQVLNDPSVDVVYIAVPHSGHAELAIKAINAGKHLLVEKPMTLNAGQTQQVITAARAAGVFAMEAMWSRLLPVGNVIAQVIESGLLGQVLSINADFGAKFEVDPASRIYDPALGGGALLDLGIYPIAFSAMVSPVRQLLHASGRMTETGVDASFTAVLANEDGSTTSVFSSIETDSPQSAWIAGTRATLEVQRPIFAGSRLVLRNSDGSIADSQEFSEHSAATGLGWEAAHVARCIGEGLLESPVMPLDESLAIAQTMDRIAAELRRG</sequence>
<dbReference type="SUPFAM" id="SSF51735">
    <property type="entry name" value="NAD(P)-binding Rossmann-fold domains"/>
    <property type="match status" value="1"/>
</dbReference>
<feature type="domain" description="Gfo/Idh/MocA-like oxidoreductase N-terminal" evidence="4">
    <location>
        <begin position="31"/>
        <end position="149"/>
    </location>
</feature>
<reference evidence="6 7" key="1">
    <citation type="submission" date="2019-07" db="EMBL/GenBank/DDBJ databases">
        <title>Complete Genome Sequence of drought tolerant Plant Growth-Promoting Rhizobacterium Glutamicibacter halophytocola DR408.</title>
        <authorList>
            <person name="Nishu S.D."/>
            <person name="Lee T.K."/>
        </authorList>
    </citation>
    <scope>NUCLEOTIDE SEQUENCE [LARGE SCALE GENOMIC DNA]</scope>
    <source>
        <strain evidence="6 7">DR408</strain>
    </source>
</reference>
<evidence type="ECO:0000256" key="3">
    <source>
        <dbReference type="ARBA" id="ARBA00023027"/>
    </source>
</evidence>
<feature type="domain" description="GFO/IDH/MocA-like oxidoreductase" evidence="5">
    <location>
        <begin position="163"/>
        <end position="276"/>
    </location>
</feature>
<organism evidence="6 7">
    <name type="scientific">Glutamicibacter halophytocola</name>
    <dbReference type="NCBI Taxonomy" id="1933880"/>
    <lineage>
        <taxon>Bacteria</taxon>
        <taxon>Bacillati</taxon>
        <taxon>Actinomycetota</taxon>
        <taxon>Actinomycetes</taxon>
        <taxon>Micrococcales</taxon>
        <taxon>Micrococcaceae</taxon>
        <taxon>Glutamicibacter</taxon>
    </lineage>
</organism>
<dbReference type="InterPro" id="IPR055170">
    <property type="entry name" value="GFO_IDH_MocA-like_dom"/>
</dbReference>